<evidence type="ECO:0000313" key="2">
    <source>
        <dbReference type="Proteomes" id="UP000594034"/>
    </source>
</evidence>
<name>A0A5J6WU19_9GAMM</name>
<sequence length="78" mass="8633">MLRYQFFKQGECLTFLNPASPSYEREAKQLIGQGFVALGTPLEASDPTAALQQVRRAWSGEVQHHTVMHPHALLLAAA</sequence>
<evidence type="ECO:0000313" key="1">
    <source>
        <dbReference type="EMBL" id="QFI54629.1"/>
    </source>
</evidence>
<keyword evidence="2" id="KW-1185">Reference proteome</keyword>
<dbReference type="OrthoDB" id="5588558at2"/>
<reference evidence="1 2" key="1">
    <citation type="submission" date="2019-05" db="EMBL/GenBank/DDBJ databases">
        <title>OXA-830, a novel chromosomally encoded expanded-spectrum class D beta-lactamase in Aeromonas simiae.</title>
        <authorList>
            <person name="Zhou W."/>
            <person name="Chen Q."/>
        </authorList>
    </citation>
    <scope>NUCLEOTIDE SEQUENCE [LARGE SCALE GENOMIC DNA]</scope>
    <source>
        <strain evidence="1 2">A6</strain>
    </source>
</reference>
<dbReference type="KEGG" id="asim:FE240_07910"/>
<dbReference type="EMBL" id="CP040449">
    <property type="protein sequence ID" value="QFI54629.1"/>
    <property type="molecule type" value="Genomic_DNA"/>
</dbReference>
<proteinExistence type="predicted"/>
<organism evidence="1 2">
    <name type="scientific">Aeromonas simiae</name>
    <dbReference type="NCBI Taxonomy" id="218936"/>
    <lineage>
        <taxon>Bacteria</taxon>
        <taxon>Pseudomonadati</taxon>
        <taxon>Pseudomonadota</taxon>
        <taxon>Gammaproteobacteria</taxon>
        <taxon>Aeromonadales</taxon>
        <taxon>Aeromonadaceae</taxon>
        <taxon>Aeromonas</taxon>
    </lineage>
</organism>
<protein>
    <submittedName>
        <fullName evidence="1">Uncharacterized protein</fullName>
    </submittedName>
</protein>
<dbReference type="Proteomes" id="UP000594034">
    <property type="component" value="Chromosome"/>
</dbReference>
<accession>A0A5J6WU19</accession>
<gene>
    <name evidence="1" type="ORF">FE240_07910</name>
</gene>
<dbReference type="RefSeq" id="WP_042047291.1">
    <property type="nucleotide sequence ID" value="NZ_CDBY01000057.1"/>
</dbReference>
<dbReference type="AlphaFoldDB" id="A0A5J6WU19"/>